<name>A0A0J6WUU6_9FIRM</name>
<dbReference type="EMBL" id="LEKT01000026">
    <property type="protein sequence ID" value="KMO86324.1"/>
    <property type="molecule type" value="Genomic_DNA"/>
</dbReference>
<dbReference type="STRING" id="39029.BSR42_10275"/>
<reference evidence="2 3" key="1">
    <citation type="submission" date="2015-06" db="EMBL/GenBank/DDBJ databases">
        <title>Draft genome sequence of beer spoilage bacterium Megasphaera cerevisiae type strain 20462.</title>
        <authorList>
            <person name="Kutumbaka K."/>
            <person name="Pasmowitz J."/>
            <person name="Mategko J."/>
            <person name="Reyes D."/>
            <person name="Friedrich A."/>
            <person name="Han S."/>
            <person name="Martens-Habbena W."/>
            <person name="Neal-McKinney J."/>
            <person name="Janagama H.K."/>
            <person name="Nadala C."/>
            <person name="Samadpour M."/>
        </authorList>
    </citation>
    <scope>NUCLEOTIDE SEQUENCE [LARGE SCALE GENOMIC DNA]</scope>
    <source>
        <strain evidence="2 3">DSM 20462</strain>
    </source>
</reference>
<keyword evidence="1" id="KW-1133">Transmembrane helix</keyword>
<evidence type="ECO:0000313" key="3">
    <source>
        <dbReference type="Proteomes" id="UP000036503"/>
    </source>
</evidence>
<accession>A0A0J6WUU6</accession>
<dbReference type="PATRIC" id="fig|1122219.3.peg.1453"/>
<keyword evidence="1" id="KW-0472">Membrane</keyword>
<proteinExistence type="predicted"/>
<dbReference type="Pfam" id="PF04956">
    <property type="entry name" value="TrbC"/>
    <property type="match status" value="1"/>
</dbReference>
<dbReference type="Proteomes" id="UP000036503">
    <property type="component" value="Unassembled WGS sequence"/>
</dbReference>
<comment type="caution">
    <text evidence="2">The sequence shown here is derived from an EMBL/GenBank/DDBJ whole genome shotgun (WGS) entry which is preliminary data.</text>
</comment>
<keyword evidence="1" id="KW-0812">Transmembrane</keyword>
<dbReference type="AlphaFoldDB" id="A0A0J6WUU6"/>
<feature type="transmembrane region" description="Helical" evidence="1">
    <location>
        <begin position="72"/>
        <end position="91"/>
    </location>
</feature>
<feature type="transmembrane region" description="Helical" evidence="1">
    <location>
        <begin position="42"/>
        <end position="60"/>
    </location>
</feature>
<gene>
    <name evidence="2" type="ORF">AB840_08755</name>
</gene>
<dbReference type="InParanoid" id="A0A0J6WUU6"/>
<sequence length="105" mass="10797">MLVLSSLSTKAFASTVSGDRVEGITWPWMKFFNSLADQLTGPLPMTLGAMGIAGAAIALFSGHAGGGTQKFIVLILAVSICLFAPNFMTYLQTSAGGLTIAGVTP</sequence>
<evidence type="ECO:0000313" key="2">
    <source>
        <dbReference type="EMBL" id="KMO86324.1"/>
    </source>
</evidence>
<dbReference type="InterPro" id="IPR007039">
    <property type="entry name" value="TrbC/VirB2"/>
</dbReference>
<organism evidence="2 3">
    <name type="scientific">Megasphaera cerevisiae DSM 20462</name>
    <dbReference type="NCBI Taxonomy" id="1122219"/>
    <lineage>
        <taxon>Bacteria</taxon>
        <taxon>Bacillati</taxon>
        <taxon>Bacillota</taxon>
        <taxon>Negativicutes</taxon>
        <taxon>Veillonellales</taxon>
        <taxon>Veillonellaceae</taxon>
        <taxon>Megasphaera</taxon>
    </lineage>
</organism>
<protein>
    <submittedName>
        <fullName evidence="2">Conjugal transfer protein TrbC</fullName>
    </submittedName>
</protein>
<keyword evidence="3" id="KW-1185">Reference proteome</keyword>
<evidence type="ECO:0000256" key="1">
    <source>
        <dbReference type="SAM" id="Phobius"/>
    </source>
</evidence>